<dbReference type="InterPro" id="IPR013783">
    <property type="entry name" value="Ig-like_fold"/>
</dbReference>
<dbReference type="Proteomes" id="UP000526501">
    <property type="component" value="Unassembled WGS sequence"/>
</dbReference>
<dbReference type="SUPFAM" id="SSF49265">
    <property type="entry name" value="Fibronectin type III"/>
    <property type="match status" value="1"/>
</dbReference>
<dbReference type="Gene3D" id="2.130.10.10">
    <property type="entry name" value="YVTN repeat-like/Quinoprotein amine dehydrogenase"/>
    <property type="match status" value="1"/>
</dbReference>
<feature type="signal peptide" evidence="1">
    <location>
        <begin position="1"/>
        <end position="22"/>
    </location>
</feature>
<dbReference type="EMBL" id="JACHVC010000008">
    <property type="protein sequence ID" value="MBC2606215.1"/>
    <property type="molecule type" value="Genomic_DNA"/>
</dbReference>
<dbReference type="InterPro" id="IPR036116">
    <property type="entry name" value="FN3_sf"/>
</dbReference>
<keyword evidence="1" id="KW-0732">Signal</keyword>
<dbReference type="CDD" id="cd14948">
    <property type="entry name" value="BACON"/>
    <property type="match status" value="1"/>
</dbReference>
<feature type="domain" description="Fibronectin type-III" evidence="2">
    <location>
        <begin position="519"/>
        <end position="607"/>
    </location>
</feature>
<evidence type="ECO:0000259" key="2">
    <source>
        <dbReference type="PROSITE" id="PS50853"/>
    </source>
</evidence>
<dbReference type="Gene3D" id="2.60.40.10">
    <property type="entry name" value="Immunoglobulins"/>
    <property type="match status" value="3"/>
</dbReference>
<sequence length="1288" mass="132570">MLRRIPLFALLCIVISASLAYSQTTWTDQTTSAGIGGILNDVDYGDGLYVAVGTNSTAGLIYSSEDGVTWTSRTSSANLGGILNGIAYGDGSFVTVGTNSTYGLIGFSYDGINWNNFTSSASIGGILNDVAYGNGTWVAVGETGSVAVVATSTTGAAWTNRTSTLGIGGNLKGVAYGNGKFVAVGTNGARVVFLTSEDGRDWQDHTVAVDIGGVAYSVAYDGSRFVATGEGTLSGGSTTAHVLVSEDGETWTNLTQSAGLGGIGYGVAGTNGTSVLVGRTGSAGLLAYSDNGSSWTNLTSTANAPGDLNGVAVGPTLWVAVGTNAVNGVVVTSEASSSSTSDPIFFESDIEAGPNGGNYTVNVLAGSSSSWTATEDSSWISLTNPSGTGNGAVQVNVSYNPDLTSRSATVALGSNSLVVNQSGSPLITPSWYSGSLSSEGVVTLRWSQAYGSDGYELQRRLQGDSAFTTIANVSGASSITYDDTTFVSGYTYEYQVRSVAGSVVSDWSTVRTVATPPAIPDGFDVAVLNPYQARLTWNDVTGESGYLIYRALGADGNFSQVGRTAADVTSFVDVGLQELTLYRYRIEAESSIYGRYSEIVSATTSEDTRSIVWSHSSSGLRSYNDVAFADGVWVAVGSGGWVSRSTDASSWSDVDPGVTVALNDVASRSGQFVAVGDDGTIIYSTDGSSWTEADSGLSERLVGVAYGTAGWISVGESGGMVSSADGIVWSAVTSIEASEFVSIFYGGATYFAIEGSGRVVSSADGATWTEVRASASTDAELQPYFWTRTAGVEGNGSFSMVGPNSYSSNSSDGVTWNEVSEGDYNYFNSVAYGNGQFVAVGINGSVGTSATGASYASSAYLQVSLNGVAFGNGIFVSVGERGFITSSSDGSSWTTRNAAVGSVANLTVIAAGAGQLVAFGDTDTETVVVVNDFDGLGWNEHVYSADSSAYMPLMDDALYLGSNYVAVGNEGLALTSTDGVTWTTTRNQEAGAINDFLRTVAAGQGKVIAAGGSDGLVVSQDDGATWQAVSDLPSGFHAWSIAYADGNWATVFPGQNDVEAYRSSDGSTWTLASVSGTNVPEIDMLTTGSLYGSSLWLGLGSSYDGSSAQAMVSADGANWNASSVTGIDGDVKGLAYGAGLFVAVGDGSSVWASMNGIDWEASPVGYLSQEIANLGGFRDVVFYLDRFYAVGVGGTVVELFMRSSDSPAGPVLDPAEVLVTSRGNGLYTLTWSSDVGVAYQLETVVGLGTESWVSVGSPLNGTGSSLSVDVDLQAGASVRFWRIRTLEP</sequence>
<evidence type="ECO:0000256" key="1">
    <source>
        <dbReference type="SAM" id="SignalP"/>
    </source>
</evidence>
<protein>
    <recommendedName>
        <fullName evidence="2">Fibronectin type-III domain-containing protein</fullName>
    </recommendedName>
</protein>
<evidence type="ECO:0000313" key="3">
    <source>
        <dbReference type="EMBL" id="MBC2606215.1"/>
    </source>
</evidence>
<comment type="caution">
    <text evidence="3">The sequence shown here is derived from an EMBL/GenBank/DDBJ whole genome shotgun (WGS) entry which is preliminary data.</text>
</comment>
<proteinExistence type="predicted"/>
<dbReference type="Pfam" id="PF13004">
    <property type="entry name" value="BACON"/>
    <property type="match status" value="1"/>
</dbReference>
<dbReference type="InterPro" id="IPR015943">
    <property type="entry name" value="WD40/YVTN_repeat-like_dom_sf"/>
</dbReference>
<gene>
    <name evidence="3" type="ORF">H5P27_09165</name>
</gene>
<feature type="chain" id="PRO_5031540253" description="Fibronectin type-III domain-containing protein" evidence="1">
    <location>
        <begin position="23"/>
        <end position="1288"/>
    </location>
</feature>
<dbReference type="InterPro" id="IPR024361">
    <property type="entry name" value="BACON"/>
</dbReference>
<keyword evidence="4" id="KW-1185">Reference proteome</keyword>
<dbReference type="SUPFAM" id="SSF110296">
    <property type="entry name" value="Oligoxyloglucan reducing end-specific cellobiohydrolase"/>
    <property type="match status" value="3"/>
</dbReference>
<dbReference type="CDD" id="cd00063">
    <property type="entry name" value="FN3"/>
    <property type="match status" value="1"/>
</dbReference>
<evidence type="ECO:0000313" key="4">
    <source>
        <dbReference type="Proteomes" id="UP000526501"/>
    </source>
</evidence>
<name>A0A7X1E7X5_9BACT</name>
<accession>A0A7X1E7X5</accession>
<reference evidence="3 4" key="1">
    <citation type="submission" date="2020-07" db="EMBL/GenBank/DDBJ databases">
        <authorList>
            <person name="Feng X."/>
        </authorList>
    </citation>
    <scope>NUCLEOTIDE SEQUENCE [LARGE SCALE GENOMIC DNA]</scope>
    <source>
        <strain evidence="3 4">JCM23202</strain>
    </source>
</reference>
<dbReference type="PROSITE" id="PS50853">
    <property type="entry name" value="FN3"/>
    <property type="match status" value="2"/>
</dbReference>
<organism evidence="3 4">
    <name type="scientific">Pelagicoccus albus</name>
    <dbReference type="NCBI Taxonomy" id="415222"/>
    <lineage>
        <taxon>Bacteria</taxon>
        <taxon>Pseudomonadati</taxon>
        <taxon>Verrucomicrobiota</taxon>
        <taxon>Opitutia</taxon>
        <taxon>Puniceicoccales</taxon>
        <taxon>Pelagicoccaceae</taxon>
        <taxon>Pelagicoccus</taxon>
    </lineage>
</organism>
<dbReference type="InterPro" id="IPR003961">
    <property type="entry name" value="FN3_dom"/>
</dbReference>
<feature type="domain" description="Fibronectin type-III" evidence="2">
    <location>
        <begin position="428"/>
        <end position="518"/>
    </location>
</feature>
<dbReference type="RefSeq" id="WP_185660103.1">
    <property type="nucleotide sequence ID" value="NZ_CAWPOO010000008.1"/>
</dbReference>